<dbReference type="EMBL" id="JAXIOK010000015">
    <property type="protein sequence ID" value="KAK4753509.1"/>
    <property type="molecule type" value="Genomic_DNA"/>
</dbReference>
<organism evidence="2 3">
    <name type="scientific">Trapa incisa</name>
    <dbReference type="NCBI Taxonomy" id="236973"/>
    <lineage>
        <taxon>Eukaryota</taxon>
        <taxon>Viridiplantae</taxon>
        <taxon>Streptophyta</taxon>
        <taxon>Embryophyta</taxon>
        <taxon>Tracheophyta</taxon>
        <taxon>Spermatophyta</taxon>
        <taxon>Magnoliopsida</taxon>
        <taxon>eudicotyledons</taxon>
        <taxon>Gunneridae</taxon>
        <taxon>Pentapetalae</taxon>
        <taxon>rosids</taxon>
        <taxon>malvids</taxon>
        <taxon>Myrtales</taxon>
        <taxon>Lythraceae</taxon>
        <taxon>Trapa</taxon>
    </lineage>
</organism>
<dbReference type="InterPro" id="IPR040344">
    <property type="entry name" value="At3g17950-like"/>
</dbReference>
<evidence type="ECO:0000256" key="1">
    <source>
        <dbReference type="SAM" id="MobiDB-lite"/>
    </source>
</evidence>
<dbReference type="PANTHER" id="PTHR33544">
    <property type="entry name" value="DUF4005 DOMAIN-CONTAINING PROTEIN-RELATED"/>
    <property type="match status" value="1"/>
</dbReference>
<dbReference type="Proteomes" id="UP001345219">
    <property type="component" value="Chromosome 2"/>
</dbReference>
<protein>
    <submittedName>
        <fullName evidence="2">Uncharacterized protein</fullName>
    </submittedName>
</protein>
<evidence type="ECO:0000313" key="2">
    <source>
        <dbReference type="EMBL" id="KAK4753509.1"/>
    </source>
</evidence>
<reference evidence="2 3" key="1">
    <citation type="journal article" date="2023" name="Hortic Res">
        <title>Pangenome of water caltrop reveals structural variations and asymmetric subgenome divergence after allopolyploidization.</title>
        <authorList>
            <person name="Zhang X."/>
            <person name="Chen Y."/>
            <person name="Wang L."/>
            <person name="Yuan Y."/>
            <person name="Fang M."/>
            <person name="Shi L."/>
            <person name="Lu R."/>
            <person name="Comes H.P."/>
            <person name="Ma Y."/>
            <person name="Chen Y."/>
            <person name="Huang G."/>
            <person name="Zhou Y."/>
            <person name="Zheng Z."/>
            <person name="Qiu Y."/>
        </authorList>
    </citation>
    <scope>NUCLEOTIDE SEQUENCE [LARGE SCALE GENOMIC DNA]</scope>
    <source>
        <tissue evidence="2">Roots</tissue>
    </source>
</reference>
<dbReference type="AlphaFoldDB" id="A0AAN7JV92"/>
<sequence>MFEDLFQQSNIASAKEENPAPPFALFLTTHTHCSDISIPPRDSVNDDAMMDLFQVEEAEELPGQKLQMVPPPQVQDEGWPLGLQLVNPTRGDLVIPERNRGLLSGRSVSLHTLITASSPSHSANSDPSSSSSWDLDTKSTGSFFHERITTLGMLIGAPSTLELAQGSPSISRSLRRAQKFNKASSSRDKQSKAKANVSWTSLSALCRDSRDVEVVKNYHRRRATGGKSSGGTGAGAPSQSHFVSEERRISSDGQWSNRVGRRRLSPREFFGPYDGLGLTGPYDELGLTGLTPDWNTLFVDGRIAPPSSISKSSGNHYEGSKSSVIFSRICGKQY</sequence>
<accession>A0AAN7JV92</accession>
<evidence type="ECO:0000313" key="3">
    <source>
        <dbReference type="Proteomes" id="UP001345219"/>
    </source>
</evidence>
<keyword evidence="3" id="KW-1185">Reference proteome</keyword>
<proteinExistence type="predicted"/>
<dbReference type="PANTHER" id="PTHR33544:SF5">
    <property type="entry name" value="DUF4005 DOMAIN-CONTAINING PROTEIN"/>
    <property type="match status" value="1"/>
</dbReference>
<gene>
    <name evidence="2" type="ORF">SAY87_001613</name>
</gene>
<name>A0AAN7JV92_9MYRT</name>
<feature type="region of interest" description="Disordered" evidence="1">
    <location>
        <begin position="117"/>
        <end position="136"/>
    </location>
</feature>
<feature type="region of interest" description="Disordered" evidence="1">
    <location>
        <begin position="166"/>
        <end position="193"/>
    </location>
</feature>
<comment type="caution">
    <text evidence="2">The sequence shown here is derived from an EMBL/GenBank/DDBJ whole genome shotgun (WGS) entry which is preliminary data.</text>
</comment>
<feature type="compositionally biased region" description="Low complexity" evidence="1">
    <location>
        <begin position="117"/>
        <end position="132"/>
    </location>
</feature>
<feature type="region of interest" description="Disordered" evidence="1">
    <location>
        <begin position="220"/>
        <end position="254"/>
    </location>
</feature>